<dbReference type="PANTHER" id="PTHR34605">
    <property type="entry name" value="PHAGE_INTEGRASE DOMAIN-CONTAINING PROTEIN"/>
    <property type="match status" value="1"/>
</dbReference>
<dbReference type="InterPro" id="IPR013762">
    <property type="entry name" value="Integrase-like_cat_sf"/>
</dbReference>
<dbReference type="SUPFAM" id="SSF47823">
    <property type="entry name" value="lambda integrase-like, N-terminal domain"/>
    <property type="match status" value="1"/>
</dbReference>
<evidence type="ECO:0000256" key="3">
    <source>
        <dbReference type="ARBA" id="ARBA00023172"/>
    </source>
</evidence>
<evidence type="ECO:0000256" key="1">
    <source>
        <dbReference type="ARBA" id="ARBA00022908"/>
    </source>
</evidence>
<dbReference type="InterPro" id="IPR002104">
    <property type="entry name" value="Integrase_catalytic"/>
</dbReference>
<keyword evidence="2" id="KW-0238">DNA-binding</keyword>
<dbReference type="Pfam" id="PF00589">
    <property type="entry name" value="Phage_integrase"/>
    <property type="match status" value="1"/>
</dbReference>
<dbReference type="AlphaFoldDB" id="A0AAV5NIU3"/>
<dbReference type="GO" id="GO:0006310">
    <property type="term" value="P:DNA recombination"/>
    <property type="evidence" value="ECO:0007669"/>
    <property type="project" value="UniProtKB-KW"/>
</dbReference>
<evidence type="ECO:0000259" key="4">
    <source>
        <dbReference type="PROSITE" id="PS51898"/>
    </source>
</evidence>
<evidence type="ECO:0000313" key="5">
    <source>
        <dbReference type="EMBL" id="GLQ63898.1"/>
    </source>
</evidence>
<name>A0AAV5NIU3_9PROT</name>
<keyword evidence="1" id="KW-0229">DNA integration</keyword>
<dbReference type="InterPro" id="IPR011010">
    <property type="entry name" value="DNA_brk_join_enz"/>
</dbReference>
<dbReference type="Gene3D" id="1.10.443.10">
    <property type="entry name" value="Intergrase catalytic core"/>
    <property type="match status" value="1"/>
</dbReference>
<dbReference type="CDD" id="cd00799">
    <property type="entry name" value="INT_Cre_C"/>
    <property type="match status" value="1"/>
</dbReference>
<dbReference type="SUPFAM" id="SSF56349">
    <property type="entry name" value="DNA breaking-rejoining enzymes"/>
    <property type="match status" value="1"/>
</dbReference>
<dbReference type="Gene3D" id="1.10.150.130">
    <property type="match status" value="1"/>
</dbReference>
<feature type="domain" description="Tyr recombinase" evidence="4">
    <location>
        <begin position="143"/>
        <end position="345"/>
    </location>
</feature>
<evidence type="ECO:0000256" key="2">
    <source>
        <dbReference type="ARBA" id="ARBA00023125"/>
    </source>
</evidence>
<dbReference type="Pfam" id="PF02899">
    <property type="entry name" value="Phage_int_SAM_1"/>
    <property type="match status" value="1"/>
</dbReference>
<dbReference type="GO" id="GO:0003677">
    <property type="term" value="F:DNA binding"/>
    <property type="evidence" value="ECO:0007669"/>
    <property type="project" value="UniProtKB-KW"/>
</dbReference>
<dbReference type="PROSITE" id="PS51898">
    <property type="entry name" value="TYR_RECOMBINASE"/>
    <property type="match status" value="1"/>
</dbReference>
<keyword evidence="3" id="KW-0233">DNA recombination</keyword>
<keyword evidence="6" id="KW-1185">Reference proteome</keyword>
<sequence length="349" mass="38849">MVSYGRLIGYFRGKITDMTVPTDPAERLSEASSPALQSALDAAKDSARTAAYAPETLRAYAHDWQAFCHWCDEHGTSPLPAAPPVVAAWLHSLAPRFSRSALNRRLAAIGYQHRMRGLEWSSGHAAIRTTLRAAGRVYGAPQKQAAALTSQEVRKLVAPEHSKTVEALADLRDRALLLIGFAGALRRSELVALTTEAVRIIGTGLKLHIAHSKTDPEHRGEEVFLPRGKHRDTCPVLALERWLKKAEITDGPLFRSINRWEQVGRDALHPDAVRQILLRRARVAGLKVPSGERLSSHGLRAGFVTEAFRANARDEQIMAHTRHRDLRSMRRYVRRARLDLDSPAHLLDL</sequence>
<evidence type="ECO:0000313" key="6">
    <source>
        <dbReference type="Proteomes" id="UP001156614"/>
    </source>
</evidence>
<protein>
    <submittedName>
        <fullName evidence="5">Recombinase</fullName>
    </submittedName>
</protein>
<dbReference type="InterPro" id="IPR010998">
    <property type="entry name" value="Integrase_recombinase_N"/>
</dbReference>
<reference evidence="6" key="1">
    <citation type="journal article" date="2019" name="Int. J. Syst. Evol. Microbiol.">
        <title>The Global Catalogue of Microorganisms (GCM) 10K type strain sequencing project: providing services to taxonomists for standard genome sequencing and annotation.</title>
        <authorList>
            <consortium name="The Broad Institute Genomics Platform"/>
            <consortium name="The Broad Institute Genome Sequencing Center for Infectious Disease"/>
            <person name="Wu L."/>
            <person name="Ma J."/>
        </authorList>
    </citation>
    <scope>NUCLEOTIDE SEQUENCE [LARGE SCALE GENOMIC DNA]</scope>
    <source>
        <strain evidence="6">NBRC 3267</strain>
    </source>
</reference>
<proteinExistence type="predicted"/>
<comment type="caution">
    <text evidence="5">The sequence shown here is derived from an EMBL/GenBank/DDBJ whole genome shotgun (WGS) entry which is preliminary data.</text>
</comment>
<accession>A0AAV5NIU3</accession>
<dbReference type="PANTHER" id="PTHR34605:SF4">
    <property type="entry name" value="DNA ADENINE METHYLTRANSFERASE"/>
    <property type="match status" value="1"/>
</dbReference>
<dbReference type="InterPro" id="IPR052925">
    <property type="entry name" value="Phage_Integrase-like_Recomb"/>
</dbReference>
<organism evidence="5 6">
    <name type="scientific">Gluconobacter cerinus</name>
    <dbReference type="NCBI Taxonomy" id="38307"/>
    <lineage>
        <taxon>Bacteria</taxon>
        <taxon>Pseudomonadati</taxon>
        <taxon>Pseudomonadota</taxon>
        <taxon>Alphaproteobacteria</taxon>
        <taxon>Acetobacterales</taxon>
        <taxon>Acetobacteraceae</taxon>
        <taxon>Gluconobacter</taxon>
    </lineage>
</organism>
<gene>
    <name evidence="5" type="ORF">GCM10007867_27440</name>
</gene>
<dbReference type="GO" id="GO:0015074">
    <property type="term" value="P:DNA integration"/>
    <property type="evidence" value="ECO:0007669"/>
    <property type="project" value="UniProtKB-KW"/>
</dbReference>
<dbReference type="Proteomes" id="UP001156614">
    <property type="component" value="Unassembled WGS sequence"/>
</dbReference>
<dbReference type="InterPro" id="IPR004107">
    <property type="entry name" value="Integrase_SAM-like_N"/>
</dbReference>
<dbReference type="EMBL" id="BSNU01000006">
    <property type="protein sequence ID" value="GLQ63898.1"/>
    <property type="molecule type" value="Genomic_DNA"/>
</dbReference>